<keyword evidence="3" id="KW-1185">Reference proteome</keyword>
<dbReference type="EMBL" id="JAUESC010000004">
    <property type="protein sequence ID" value="KAK0597880.1"/>
    <property type="molecule type" value="Genomic_DNA"/>
</dbReference>
<sequence length="376" mass="43615">MDARRRYNNKGGFYYKKDQTRYTNRDDFSESYAQQFQRSRSDYREQPIATLTPSVPFWEKQFCTKVGSISWTNFLEGKKYMHIFENVVNWNDSAGEEAFNNAKSRYWAKVNGFPCDIPLPDPDIYINEVDWNSGVDPEWSLDLEQVPDSFEEAGHEDENGLNSLLLMNQTFSCAGWGDEAEFPKAPSIEPTGWGNEVYFPKAPSIEHAGWGEEANFQKDAGNNANNWGKNCAPNNGDANSWEQNLTTGNEDANSWEKNCAPANETGKDDGWGSYVNDSWGGNNQWGNNYDQQWNNILNNNYNKWNTRYNEAKNVDIRRGDGNWRTRNWDSSQKREGTCQNMSRYKTSRFHHNDENQMDQGWKNRRGWKKKSNVSCR</sequence>
<proteinExistence type="predicted"/>
<dbReference type="AlphaFoldDB" id="A0AA39VZ80"/>
<dbReference type="Proteomes" id="UP001168877">
    <property type="component" value="Unassembled WGS sequence"/>
</dbReference>
<evidence type="ECO:0000313" key="3">
    <source>
        <dbReference type="Proteomes" id="UP001168877"/>
    </source>
</evidence>
<comment type="caution">
    <text evidence="2">The sequence shown here is derived from an EMBL/GenBank/DDBJ whole genome shotgun (WGS) entry which is preliminary data.</text>
</comment>
<feature type="region of interest" description="Disordered" evidence="1">
    <location>
        <begin position="347"/>
        <end position="376"/>
    </location>
</feature>
<evidence type="ECO:0000313" key="2">
    <source>
        <dbReference type="EMBL" id="KAK0597880.1"/>
    </source>
</evidence>
<protein>
    <submittedName>
        <fullName evidence="2">Uncharacterized protein</fullName>
    </submittedName>
</protein>
<dbReference type="PANTHER" id="PTHR34567:SF3">
    <property type="entry name" value="FK506-BINDING-LIKE PROTEIN"/>
    <property type="match status" value="1"/>
</dbReference>
<accession>A0AA39VZ80</accession>
<feature type="region of interest" description="Disordered" evidence="1">
    <location>
        <begin position="320"/>
        <end position="339"/>
    </location>
</feature>
<dbReference type="PANTHER" id="PTHR34567">
    <property type="entry name" value="FK506-BINDING-LIKE PROTEIN"/>
    <property type="match status" value="1"/>
</dbReference>
<reference evidence="2" key="2">
    <citation type="submission" date="2023-06" db="EMBL/GenBank/DDBJ databases">
        <authorList>
            <person name="Swenson N.G."/>
            <person name="Wegrzyn J.L."/>
            <person name="Mcevoy S.L."/>
        </authorList>
    </citation>
    <scope>NUCLEOTIDE SEQUENCE</scope>
    <source>
        <strain evidence="2">NS2018</strain>
        <tissue evidence="2">Leaf</tissue>
    </source>
</reference>
<feature type="compositionally biased region" description="Basic residues" evidence="1">
    <location>
        <begin position="362"/>
        <end position="376"/>
    </location>
</feature>
<name>A0AA39VZ80_ACESA</name>
<gene>
    <name evidence="2" type="ORF">LWI29_029462</name>
</gene>
<evidence type="ECO:0000256" key="1">
    <source>
        <dbReference type="SAM" id="MobiDB-lite"/>
    </source>
</evidence>
<reference evidence="2" key="1">
    <citation type="journal article" date="2022" name="Plant J.">
        <title>Strategies of tolerance reflected in two North American maple genomes.</title>
        <authorList>
            <person name="McEvoy S.L."/>
            <person name="Sezen U.U."/>
            <person name="Trouern-Trend A."/>
            <person name="McMahon S.M."/>
            <person name="Schaberg P.G."/>
            <person name="Yang J."/>
            <person name="Wegrzyn J.L."/>
            <person name="Swenson N.G."/>
        </authorList>
    </citation>
    <scope>NUCLEOTIDE SEQUENCE</scope>
    <source>
        <strain evidence="2">NS2018</strain>
    </source>
</reference>
<feature type="compositionally biased region" description="Basic and acidic residues" evidence="1">
    <location>
        <begin position="320"/>
        <end position="336"/>
    </location>
</feature>
<organism evidence="2 3">
    <name type="scientific">Acer saccharum</name>
    <name type="common">Sugar maple</name>
    <dbReference type="NCBI Taxonomy" id="4024"/>
    <lineage>
        <taxon>Eukaryota</taxon>
        <taxon>Viridiplantae</taxon>
        <taxon>Streptophyta</taxon>
        <taxon>Embryophyta</taxon>
        <taxon>Tracheophyta</taxon>
        <taxon>Spermatophyta</taxon>
        <taxon>Magnoliopsida</taxon>
        <taxon>eudicotyledons</taxon>
        <taxon>Gunneridae</taxon>
        <taxon>Pentapetalae</taxon>
        <taxon>rosids</taxon>
        <taxon>malvids</taxon>
        <taxon>Sapindales</taxon>
        <taxon>Sapindaceae</taxon>
        <taxon>Hippocastanoideae</taxon>
        <taxon>Acereae</taxon>
        <taxon>Acer</taxon>
    </lineage>
</organism>